<dbReference type="Gene3D" id="4.10.1000.40">
    <property type="match status" value="2"/>
</dbReference>
<dbReference type="GO" id="GO:0003723">
    <property type="term" value="F:RNA binding"/>
    <property type="evidence" value="ECO:0007669"/>
    <property type="project" value="TreeGrafter"/>
</dbReference>
<dbReference type="Proteomes" id="UP000663869">
    <property type="component" value="Unassembled WGS sequence"/>
</dbReference>
<dbReference type="InterPro" id="IPR007502">
    <property type="entry name" value="Helicase-assoc_dom"/>
</dbReference>
<evidence type="ECO:0000256" key="1">
    <source>
        <dbReference type="ARBA" id="ARBA00022741"/>
    </source>
</evidence>
<dbReference type="GO" id="GO:0016787">
    <property type="term" value="F:hydrolase activity"/>
    <property type="evidence" value="ECO:0007669"/>
    <property type="project" value="UniProtKB-KW"/>
</dbReference>
<dbReference type="SMART" id="SM00490">
    <property type="entry name" value="HELICc"/>
    <property type="match status" value="1"/>
</dbReference>
<dbReference type="PROSITE" id="PS51192">
    <property type="entry name" value="HELICASE_ATP_BIND_1"/>
    <property type="match status" value="1"/>
</dbReference>
<name>A0A818I6L4_9BILA</name>
<dbReference type="SMART" id="SM00847">
    <property type="entry name" value="HA2"/>
    <property type="match status" value="1"/>
</dbReference>
<accession>A0A818I6L4</accession>
<evidence type="ECO:0000259" key="6">
    <source>
        <dbReference type="PROSITE" id="PS51192"/>
    </source>
</evidence>
<proteinExistence type="predicted"/>
<dbReference type="Pfam" id="PF00270">
    <property type="entry name" value="DEAD"/>
    <property type="match status" value="1"/>
</dbReference>
<evidence type="ECO:0000259" key="7">
    <source>
        <dbReference type="PROSITE" id="PS51194"/>
    </source>
</evidence>
<keyword evidence="2" id="KW-0378">Hydrolase</keyword>
<dbReference type="Gene3D" id="1.20.120.1080">
    <property type="match status" value="1"/>
</dbReference>
<keyword evidence="1" id="KW-0547">Nucleotide-binding</keyword>
<dbReference type="SUPFAM" id="SSF52540">
    <property type="entry name" value="P-loop containing nucleoside triphosphate hydrolases"/>
    <property type="match status" value="1"/>
</dbReference>
<dbReference type="CDD" id="cd18791">
    <property type="entry name" value="SF2_C_RHA"/>
    <property type="match status" value="1"/>
</dbReference>
<dbReference type="InterPro" id="IPR001650">
    <property type="entry name" value="Helicase_C-like"/>
</dbReference>
<gene>
    <name evidence="8" type="ORF">FME351_LOCUS17737</name>
</gene>
<dbReference type="GO" id="GO:0004386">
    <property type="term" value="F:helicase activity"/>
    <property type="evidence" value="ECO:0007669"/>
    <property type="project" value="UniProtKB-KW"/>
</dbReference>
<feature type="compositionally biased region" description="Low complexity" evidence="5">
    <location>
        <begin position="273"/>
        <end position="289"/>
    </location>
</feature>
<dbReference type="PANTHER" id="PTHR18934:SF99">
    <property type="entry name" value="ATP-DEPENDENT RNA HELICASE DHX37-RELATED"/>
    <property type="match status" value="1"/>
</dbReference>
<dbReference type="SMART" id="SM00487">
    <property type="entry name" value="DEXDc"/>
    <property type="match status" value="1"/>
</dbReference>
<evidence type="ECO:0000256" key="2">
    <source>
        <dbReference type="ARBA" id="ARBA00022801"/>
    </source>
</evidence>
<evidence type="ECO:0000256" key="4">
    <source>
        <dbReference type="ARBA" id="ARBA00022840"/>
    </source>
</evidence>
<dbReference type="Gene3D" id="3.40.50.300">
    <property type="entry name" value="P-loop containing nucleotide triphosphate hydrolases"/>
    <property type="match status" value="2"/>
</dbReference>
<evidence type="ECO:0008006" key="10">
    <source>
        <dbReference type="Google" id="ProtNLM"/>
    </source>
</evidence>
<evidence type="ECO:0000256" key="5">
    <source>
        <dbReference type="SAM" id="MobiDB-lite"/>
    </source>
</evidence>
<dbReference type="Pfam" id="PF00271">
    <property type="entry name" value="Helicase_C"/>
    <property type="match status" value="1"/>
</dbReference>
<dbReference type="PANTHER" id="PTHR18934">
    <property type="entry name" value="ATP-DEPENDENT RNA HELICASE"/>
    <property type="match status" value="1"/>
</dbReference>
<dbReference type="PROSITE" id="PS51194">
    <property type="entry name" value="HELICASE_CTER"/>
    <property type="match status" value="1"/>
</dbReference>
<evidence type="ECO:0000256" key="3">
    <source>
        <dbReference type="ARBA" id="ARBA00022806"/>
    </source>
</evidence>
<dbReference type="EMBL" id="CAJNYU010002210">
    <property type="protein sequence ID" value="CAF3517331.1"/>
    <property type="molecule type" value="Genomic_DNA"/>
</dbReference>
<evidence type="ECO:0000313" key="9">
    <source>
        <dbReference type="Proteomes" id="UP000663869"/>
    </source>
</evidence>
<keyword evidence="4" id="KW-0067">ATP-binding</keyword>
<dbReference type="InterPro" id="IPR011545">
    <property type="entry name" value="DEAD/DEAH_box_helicase_dom"/>
</dbReference>
<dbReference type="GO" id="GO:0005524">
    <property type="term" value="F:ATP binding"/>
    <property type="evidence" value="ECO:0007669"/>
    <property type="project" value="UniProtKB-KW"/>
</dbReference>
<evidence type="ECO:0000313" key="8">
    <source>
        <dbReference type="EMBL" id="CAF3517331.1"/>
    </source>
</evidence>
<sequence length="970" mass="108316">MILVSMLSNTNNESANDGSDTNHEQLVGLFERVNISDATVGSFGGQDNAFTSTTDSSSTIYAIESDSADTTLRSQVHVQNNSLSYQKPACEYGLKCFNTNCPLDHPSEWQVCRNGSNCKDFYCKATHPYDRQKPCLRGHNCKRFKCRFMHPSSTFGECLAGTKCRIWQCQARHPDTRPKDCSFGESCFNNACPRPHPPTRQVCSNGIECAEFYCRLKHPPGRVAYCEQSILCSNFYCADLHPPEWDPCEAGSNCVDIMCSHMSHPANRILQQQQLQQENSSGEMQSSSSKPLKSIEQRQIEREKARLPILAAKEEFCQRLEKERVLVVRAETGSGKSTQLPQYAAEYFGGLVVCTQPRVIAAMSLARRVAKEYDGLSVGQSVGYRVGHVSVGKDKYRVPGRDILFVTDAALIQENQESGLLRDTRVLIIDEAHERSLYTDIVIGMAKLLLATRPIDFYVVISSATVDPSKFLDFFKLADSSILHVPGRLHDVSIVYNPKLKGSIEEHAISTLLTLYARCQGHTLVFLPGSREIQRAIEIFNSKIPADCVALPLYAALSAEEQNRVLQFDEDANNEIRMVVFCTNIAETSVTINNVRLVIDCGLVKEARFDNERRLTIIETMKISRSSADQRTGRAGRTAPGRCVRLYRLDDLIRQDIEPAILRSSLDLVTLQIICLQINPRKFPFIDPPDATILEASFDLLEQLSCIDTDHTITRRGQLFSELSFDPRYSAFLVDTYLEHGPILDLIATVVAILVTPGFRSDMVGALPEEKDAARNRIIDGAKDNESDLLCLVSIFRDWCSAGQIDSVTRQCQICHVPSAKKSSCACCRAAYSLSRLLNNRSLCAIENIYEATIKALTSPRWDLSPGSLVDREDSDILGVNLCKHFPERYGHILVKRARFEDAVMVKNNFLVALSENSVLFHRKIVNPHFIAMSIVKLSSGKHLIDQLHPCQPPTKSGDGRIKTIGSMNA</sequence>
<dbReference type="CDD" id="cd17917">
    <property type="entry name" value="DEXHc_RHA-like"/>
    <property type="match status" value="1"/>
</dbReference>
<reference evidence="8" key="1">
    <citation type="submission" date="2021-02" db="EMBL/GenBank/DDBJ databases">
        <authorList>
            <person name="Nowell W R."/>
        </authorList>
    </citation>
    <scope>NUCLEOTIDE SEQUENCE</scope>
</reference>
<dbReference type="AlphaFoldDB" id="A0A818I6L4"/>
<organism evidence="8 9">
    <name type="scientific">Rotaria socialis</name>
    <dbReference type="NCBI Taxonomy" id="392032"/>
    <lineage>
        <taxon>Eukaryota</taxon>
        <taxon>Metazoa</taxon>
        <taxon>Spiralia</taxon>
        <taxon>Gnathifera</taxon>
        <taxon>Rotifera</taxon>
        <taxon>Eurotatoria</taxon>
        <taxon>Bdelloidea</taxon>
        <taxon>Philodinida</taxon>
        <taxon>Philodinidae</taxon>
        <taxon>Rotaria</taxon>
    </lineage>
</organism>
<dbReference type="InterPro" id="IPR027417">
    <property type="entry name" value="P-loop_NTPase"/>
</dbReference>
<comment type="caution">
    <text evidence="8">The sequence shown here is derived from an EMBL/GenBank/DDBJ whole genome shotgun (WGS) entry which is preliminary data.</text>
</comment>
<keyword evidence="3" id="KW-0347">Helicase</keyword>
<protein>
    <recommendedName>
        <fullName evidence="10">RNA helicase</fullName>
    </recommendedName>
</protein>
<dbReference type="InterPro" id="IPR014001">
    <property type="entry name" value="Helicase_ATP-bd"/>
</dbReference>
<feature type="region of interest" description="Disordered" evidence="5">
    <location>
        <begin position="273"/>
        <end position="297"/>
    </location>
</feature>
<feature type="domain" description="Helicase C-terminal" evidence="7">
    <location>
        <begin position="511"/>
        <end position="677"/>
    </location>
</feature>
<feature type="domain" description="Helicase ATP-binding" evidence="6">
    <location>
        <begin position="317"/>
        <end position="484"/>
    </location>
</feature>